<protein>
    <recommendedName>
        <fullName evidence="8">Spermidine/putrescine ABC transporter substrate-binding protein</fullName>
    </recommendedName>
</protein>
<evidence type="ECO:0000256" key="3">
    <source>
        <dbReference type="ARBA" id="ARBA00022729"/>
    </source>
</evidence>
<keyword evidence="2" id="KW-0813">Transport</keyword>
<evidence type="ECO:0000256" key="1">
    <source>
        <dbReference type="ARBA" id="ARBA00004418"/>
    </source>
</evidence>
<keyword evidence="5" id="KW-0812">Transmembrane</keyword>
<dbReference type="GO" id="GO:0019808">
    <property type="term" value="F:polyamine binding"/>
    <property type="evidence" value="ECO:0007669"/>
    <property type="project" value="InterPro"/>
</dbReference>
<evidence type="ECO:0008006" key="8">
    <source>
        <dbReference type="Google" id="ProtNLM"/>
    </source>
</evidence>
<dbReference type="EMBL" id="CP009961">
    <property type="protein sequence ID" value="AKG39382.1"/>
    <property type="molecule type" value="Genomic_DNA"/>
</dbReference>
<keyword evidence="5" id="KW-1133">Transmembrane helix</keyword>
<organism evidence="6 7">
    <name type="scientific">Infirmifilum uzonense</name>
    <dbReference type="NCBI Taxonomy" id="1550241"/>
    <lineage>
        <taxon>Archaea</taxon>
        <taxon>Thermoproteota</taxon>
        <taxon>Thermoprotei</taxon>
        <taxon>Thermofilales</taxon>
        <taxon>Thermofilaceae</taxon>
        <taxon>Infirmifilum</taxon>
    </lineage>
</organism>
<dbReference type="STRING" id="1550241.MA03_05100"/>
<keyword evidence="7" id="KW-1185">Reference proteome</keyword>
<reference evidence="6 7" key="1">
    <citation type="journal article" date="2015" name="Stand. Genomic Sci.">
        <title>Complete genome sequence of and proposal of Thermofilum uzonense sp. nov. a novel hyperthermophilic crenarchaeon and emended description of the genus Thermofilum.</title>
        <authorList>
            <person name="Toshchakov S.V."/>
            <person name="Korzhenkov A.A."/>
            <person name="Samarov N.I."/>
            <person name="Mazunin I.O."/>
            <person name="Mozhey O.I."/>
            <person name="Shmyr I.S."/>
            <person name="Derbikova K.S."/>
            <person name="Taranov E.A."/>
            <person name="Dominova I.N."/>
            <person name="Bonch-Osmolovskaya E.A."/>
            <person name="Patrushev M.V."/>
            <person name="Podosokorskaya O.A."/>
            <person name="Kublanov I.V."/>
        </authorList>
    </citation>
    <scope>NUCLEOTIDE SEQUENCE [LARGE SCALE GENOMIC DNA]</scope>
    <source>
        <strain evidence="6 7">1807-2</strain>
    </source>
</reference>
<dbReference type="HOGENOM" id="CLU_026974_1_3_2"/>
<dbReference type="PIRSF" id="PIRSF019574">
    <property type="entry name" value="Periplasmic_polyamine_BP"/>
    <property type="match status" value="1"/>
</dbReference>
<keyword evidence="4" id="KW-0574">Periplasm</keyword>
<gene>
    <name evidence="6" type="ORF">MA03_05100</name>
</gene>
<dbReference type="PRINTS" id="PR00909">
    <property type="entry name" value="SPERMDNBNDNG"/>
</dbReference>
<keyword evidence="5" id="KW-0472">Membrane</keyword>
<dbReference type="InterPro" id="IPR006059">
    <property type="entry name" value="SBP"/>
</dbReference>
<dbReference type="AlphaFoldDB" id="A0A0F7FK87"/>
<evidence type="ECO:0000313" key="6">
    <source>
        <dbReference type="EMBL" id="AKG39382.1"/>
    </source>
</evidence>
<proteinExistence type="predicted"/>
<evidence type="ECO:0000256" key="2">
    <source>
        <dbReference type="ARBA" id="ARBA00022448"/>
    </source>
</evidence>
<dbReference type="KEGG" id="thf:MA03_05100"/>
<evidence type="ECO:0000256" key="4">
    <source>
        <dbReference type="ARBA" id="ARBA00022764"/>
    </source>
</evidence>
<accession>A0A0F7FK87</accession>
<dbReference type="Pfam" id="PF13416">
    <property type="entry name" value="SBP_bac_8"/>
    <property type="match status" value="1"/>
</dbReference>
<evidence type="ECO:0000313" key="7">
    <source>
        <dbReference type="Proteomes" id="UP000067434"/>
    </source>
</evidence>
<dbReference type="InterPro" id="IPR001188">
    <property type="entry name" value="Sperm_putr-bd"/>
</dbReference>
<dbReference type="SUPFAM" id="SSF53850">
    <property type="entry name" value="Periplasmic binding protein-like II"/>
    <property type="match status" value="1"/>
</dbReference>
<dbReference type="Proteomes" id="UP000067434">
    <property type="component" value="Chromosome"/>
</dbReference>
<keyword evidence="3" id="KW-0732">Signal</keyword>
<name>A0A0F7FK87_9CREN</name>
<sequence>MTRRQFILSAGIIAAAAALGYYYFERQSTGGQKTLRVYNYSTYIDPDLIKEFETKYNVKVIYDEYESAEEAYAKLQYGGGGYDVVVLTDQFLTQAVKKNLIRPLDKSKIPNLANIDPLFLNNKFDPGLNYGIPYAWGTTGIGFNGKFVNAGEIEGYEQLFDTQGFLQRHKGKVSMLEEFLEVVNAAKLYLNIPLDDWSDDAVNRIIDLLRKQKDYLAGYYGASIYIPQLAKGDLHAAQAWSGDVMQAQSEEKAVGYILPKEGAFIWIDFMTIPTGAREVDLAHEWINFILERESAVKNVSYTYYPSPIKKSLLEGLVPDEILSNPAVYPPKDAKLLFTNPVDENILAIVERISTSVKRV</sequence>
<dbReference type="CDD" id="cd13590">
    <property type="entry name" value="PBP2_PotD_PotF_like"/>
    <property type="match status" value="1"/>
</dbReference>
<feature type="transmembrane region" description="Helical" evidence="5">
    <location>
        <begin position="6"/>
        <end position="24"/>
    </location>
</feature>
<dbReference type="Gene3D" id="3.40.190.10">
    <property type="entry name" value="Periplasmic binding protein-like II"/>
    <property type="match status" value="2"/>
</dbReference>
<evidence type="ECO:0000256" key="5">
    <source>
        <dbReference type="SAM" id="Phobius"/>
    </source>
</evidence>
<comment type="subcellular location">
    <subcellularLocation>
        <location evidence="1">Periplasm</location>
    </subcellularLocation>
</comment>
<dbReference type="PANTHER" id="PTHR30222:SF17">
    <property type="entry name" value="SPERMIDINE_PUTRESCINE-BINDING PERIPLASMIC PROTEIN"/>
    <property type="match status" value="1"/>
</dbReference>
<dbReference type="PANTHER" id="PTHR30222">
    <property type="entry name" value="SPERMIDINE/PUTRESCINE-BINDING PERIPLASMIC PROTEIN"/>
    <property type="match status" value="1"/>
</dbReference>
<dbReference type="GO" id="GO:0042597">
    <property type="term" value="C:periplasmic space"/>
    <property type="evidence" value="ECO:0007669"/>
    <property type="project" value="UniProtKB-SubCell"/>
</dbReference>
<dbReference type="GO" id="GO:0015846">
    <property type="term" value="P:polyamine transport"/>
    <property type="evidence" value="ECO:0007669"/>
    <property type="project" value="InterPro"/>
</dbReference>
<dbReference type="PATRIC" id="fig|1550241.5.peg.1074"/>